<reference evidence="1 2" key="1">
    <citation type="submission" date="2018-10" db="EMBL/GenBank/DDBJ databases">
        <title>An updated phylogeny of the Alphaproteobacteria reveals that the parasitic Rickettsiales and Holosporales have independent origins.</title>
        <authorList>
            <person name="Munoz-Gomez S.A."/>
            <person name="Hess S."/>
            <person name="Burger G."/>
            <person name="Lang B.F."/>
            <person name="Susko E."/>
            <person name="Slamovits C.H."/>
            <person name="Roger A.J."/>
        </authorList>
    </citation>
    <scope>NUCLEOTIDE SEQUENCE [LARGE SCALE GENOMIC DNA]</scope>
    <source>
        <strain evidence="1">HOLO01</strain>
    </source>
</reference>
<dbReference type="Proteomes" id="UP000293550">
    <property type="component" value="Unassembled WGS sequence"/>
</dbReference>
<evidence type="ECO:0000313" key="2">
    <source>
        <dbReference type="Proteomes" id="UP000293550"/>
    </source>
</evidence>
<sequence>MKPKLERIRRFFAKQVIDYAPFSLKMVVKVFKKVAMIDLILDSNVPNFVAVKARLIYGES</sequence>
<gene>
    <name evidence="1" type="ORF">EQU50_07670</name>
</gene>
<name>A0A4Q7DF49_9PROT</name>
<dbReference type="AlphaFoldDB" id="A0A4Q7DF49"/>
<protein>
    <submittedName>
        <fullName evidence="1">Uncharacterized protein</fullName>
    </submittedName>
</protein>
<dbReference type="RefSeq" id="WP_130154541.1">
    <property type="nucleotide sequence ID" value="NZ_SCFB01000020.1"/>
</dbReference>
<keyword evidence="2" id="KW-1185">Reference proteome</keyword>
<dbReference type="EMBL" id="SCFB01000020">
    <property type="protein sequence ID" value="RZI45262.1"/>
    <property type="molecule type" value="Genomic_DNA"/>
</dbReference>
<comment type="caution">
    <text evidence="1">The sequence shown here is derived from an EMBL/GenBank/DDBJ whole genome shotgun (WGS) entry which is preliminary data.</text>
</comment>
<accession>A0A4Q7DF49</accession>
<proteinExistence type="predicted"/>
<evidence type="ECO:0000313" key="1">
    <source>
        <dbReference type="EMBL" id="RZI45262.1"/>
    </source>
</evidence>
<organism evidence="1 2">
    <name type="scientific">Candidatus Finniella inopinata</name>
    <dbReference type="NCBI Taxonomy" id="1696036"/>
    <lineage>
        <taxon>Bacteria</taxon>
        <taxon>Pseudomonadati</taxon>
        <taxon>Pseudomonadota</taxon>
        <taxon>Alphaproteobacteria</taxon>
        <taxon>Holosporales</taxon>
        <taxon>Candidatus Paracaedibacteraceae</taxon>
        <taxon>Candidatus Finniella</taxon>
    </lineage>
</organism>